<dbReference type="InterPro" id="IPR054597">
    <property type="entry name" value="FeeM_cat"/>
</dbReference>
<evidence type="ECO:0000313" key="2">
    <source>
        <dbReference type="EMBL" id="GAX61289.1"/>
    </source>
</evidence>
<comment type="caution">
    <text evidence="2">The sequence shown here is derived from an EMBL/GenBank/DDBJ whole genome shotgun (WGS) entry which is preliminary data.</text>
</comment>
<dbReference type="Pfam" id="PF21926">
    <property type="entry name" value="FeeM"/>
    <property type="match status" value="1"/>
</dbReference>
<accession>A0A286TZF7</accession>
<gene>
    <name evidence="2" type="ORF">SCALIN_C21_0016</name>
</gene>
<protein>
    <submittedName>
        <fullName evidence="2">Hemolysin</fullName>
    </submittedName>
</protein>
<evidence type="ECO:0000313" key="3">
    <source>
        <dbReference type="Proteomes" id="UP000218542"/>
    </source>
</evidence>
<name>A0A286TZF7_9BACT</name>
<dbReference type="AlphaFoldDB" id="A0A286TZF7"/>
<proteinExistence type="predicted"/>
<organism evidence="2 3">
    <name type="scientific">Candidatus Scalindua japonica</name>
    <dbReference type="NCBI Taxonomy" id="1284222"/>
    <lineage>
        <taxon>Bacteria</taxon>
        <taxon>Pseudomonadati</taxon>
        <taxon>Planctomycetota</taxon>
        <taxon>Candidatus Brocadiia</taxon>
        <taxon>Candidatus Brocadiales</taxon>
        <taxon>Candidatus Scalinduaceae</taxon>
        <taxon>Candidatus Scalindua</taxon>
    </lineage>
</organism>
<keyword evidence="3" id="KW-1185">Reference proteome</keyword>
<dbReference type="RefSeq" id="WP_162532286.1">
    <property type="nucleotide sequence ID" value="NZ_BAOS01000021.1"/>
</dbReference>
<dbReference type="Proteomes" id="UP000218542">
    <property type="component" value="Unassembled WGS sequence"/>
</dbReference>
<feature type="domain" description="N-acyl amino acid synthase FeeM catalytic core" evidence="1">
    <location>
        <begin position="17"/>
        <end position="179"/>
    </location>
</feature>
<sequence length="212" mass="24864">MNLEVKIARTKKDLIGAFKLRYSVFGEELSYIDKTKYPDGREKDDFDDLPLTTNFVAKKNGETVGTVRLITNISQKYNIEDYVNIDDLKRDKNINLAEASRFCVRKDERFNVKHSHGLCKLVINFALSRDITDIIVLSNSTNSKEGNTIKYFKNIGFYQFADEIYYEKFNEYAIPLRLNLRNISEIMMYFLKKRTSYIEKPYEVLKPQLSLC</sequence>
<reference evidence="3" key="1">
    <citation type="journal article" date="2017" name="Environ. Microbiol. Rep.">
        <title>Genetic Diversity of Marine Anaerobic Ammonium-Oxidizing Bacteria as Revealed by Genomic and Proteomic Analyses of 'Candidatus Scalindua japonica'.</title>
        <authorList>
            <person name="Oshiki M."/>
            <person name="Mizuto K."/>
            <person name="Kimura Z."/>
            <person name="Kindaichi T."/>
            <person name="Satoh H."/>
            <person name="Okabe S."/>
        </authorList>
    </citation>
    <scope>NUCLEOTIDE SEQUENCE [LARGE SCALE GENOMIC DNA]</scope>
    <source>
        <strain evidence="3">husup-a2</strain>
    </source>
</reference>
<dbReference type="SUPFAM" id="SSF55729">
    <property type="entry name" value="Acyl-CoA N-acyltransferases (Nat)"/>
    <property type="match status" value="1"/>
</dbReference>
<dbReference type="Gene3D" id="3.40.630.30">
    <property type="match status" value="1"/>
</dbReference>
<dbReference type="InterPro" id="IPR016181">
    <property type="entry name" value="Acyl_CoA_acyltransferase"/>
</dbReference>
<dbReference type="EMBL" id="BAOS01000021">
    <property type="protein sequence ID" value="GAX61289.1"/>
    <property type="molecule type" value="Genomic_DNA"/>
</dbReference>
<evidence type="ECO:0000259" key="1">
    <source>
        <dbReference type="Pfam" id="PF21926"/>
    </source>
</evidence>